<dbReference type="PANTHER" id="PTHR36834:SF1">
    <property type="entry name" value="INTEGRAL MEMBRANE PROTEIN"/>
    <property type="match status" value="1"/>
</dbReference>
<feature type="transmembrane region" description="Helical" evidence="1">
    <location>
        <begin position="107"/>
        <end position="126"/>
    </location>
</feature>
<feature type="transmembrane region" description="Helical" evidence="1">
    <location>
        <begin position="132"/>
        <end position="149"/>
    </location>
</feature>
<keyword evidence="4" id="KW-1185">Reference proteome</keyword>
<organism evidence="3 4">
    <name type="scientific">Priestia taiwanensis</name>
    <dbReference type="NCBI Taxonomy" id="1347902"/>
    <lineage>
        <taxon>Bacteria</taxon>
        <taxon>Bacillati</taxon>
        <taxon>Bacillota</taxon>
        <taxon>Bacilli</taxon>
        <taxon>Bacillales</taxon>
        <taxon>Bacillaceae</taxon>
        <taxon>Priestia</taxon>
    </lineage>
</organism>
<dbReference type="InterPro" id="IPR053150">
    <property type="entry name" value="Teicoplanin_resist-assoc"/>
</dbReference>
<feature type="transmembrane region" description="Helical" evidence="1">
    <location>
        <begin position="77"/>
        <end position="95"/>
    </location>
</feature>
<dbReference type="Pfam" id="PF04892">
    <property type="entry name" value="VanZ"/>
    <property type="match status" value="1"/>
</dbReference>
<dbReference type="EMBL" id="BMFK01000001">
    <property type="protein sequence ID" value="GGE59749.1"/>
    <property type="molecule type" value="Genomic_DNA"/>
</dbReference>
<dbReference type="PANTHER" id="PTHR36834">
    <property type="entry name" value="MEMBRANE PROTEIN-RELATED"/>
    <property type="match status" value="1"/>
</dbReference>
<feature type="domain" description="VanZ-like" evidence="2">
    <location>
        <begin position="15"/>
        <end position="148"/>
    </location>
</feature>
<sequence length="165" mass="18914">MKQLYKIGPPIALGIYLLILTKLVLLKYVSIFDVISRFNELKQAGINSGSTNFVPFRTIHSYLFRDNLPTYISFENIVGNIIGFMPFGFLLPVLFKKMLCATKIMIATFLLSLIYEVLQYILILGSFDVDDLILNTLGGLLGYISLRFVQRMIRNKKQRAHTLNR</sequence>
<dbReference type="RefSeq" id="WP_188387098.1">
    <property type="nucleotide sequence ID" value="NZ_BMFK01000001.1"/>
</dbReference>
<reference evidence="3" key="2">
    <citation type="submission" date="2020-09" db="EMBL/GenBank/DDBJ databases">
        <authorList>
            <person name="Sun Q."/>
            <person name="Zhou Y."/>
        </authorList>
    </citation>
    <scope>NUCLEOTIDE SEQUENCE</scope>
    <source>
        <strain evidence="3">CGMCC 1.12698</strain>
    </source>
</reference>
<evidence type="ECO:0000256" key="1">
    <source>
        <dbReference type="SAM" id="Phobius"/>
    </source>
</evidence>
<feature type="transmembrane region" description="Helical" evidence="1">
    <location>
        <begin position="12"/>
        <end position="31"/>
    </location>
</feature>
<evidence type="ECO:0000313" key="4">
    <source>
        <dbReference type="Proteomes" id="UP000605259"/>
    </source>
</evidence>
<keyword evidence="1" id="KW-0812">Transmembrane</keyword>
<keyword evidence="1" id="KW-1133">Transmembrane helix</keyword>
<proteinExistence type="predicted"/>
<reference evidence="3" key="1">
    <citation type="journal article" date="2014" name="Int. J. Syst. Evol. Microbiol.">
        <title>Complete genome sequence of Corynebacterium casei LMG S-19264T (=DSM 44701T), isolated from a smear-ripened cheese.</title>
        <authorList>
            <consortium name="US DOE Joint Genome Institute (JGI-PGF)"/>
            <person name="Walter F."/>
            <person name="Albersmeier A."/>
            <person name="Kalinowski J."/>
            <person name="Ruckert C."/>
        </authorList>
    </citation>
    <scope>NUCLEOTIDE SEQUENCE</scope>
    <source>
        <strain evidence="3">CGMCC 1.12698</strain>
    </source>
</reference>
<comment type="caution">
    <text evidence="3">The sequence shown here is derived from an EMBL/GenBank/DDBJ whole genome shotgun (WGS) entry which is preliminary data.</text>
</comment>
<dbReference type="Proteomes" id="UP000605259">
    <property type="component" value="Unassembled WGS sequence"/>
</dbReference>
<dbReference type="AlphaFoldDB" id="A0A917AMC6"/>
<name>A0A917AMC6_9BACI</name>
<keyword evidence="1" id="KW-0472">Membrane</keyword>
<dbReference type="InterPro" id="IPR006976">
    <property type="entry name" value="VanZ-like"/>
</dbReference>
<accession>A0A917AMC6</accession>
<protein>
    <recommendedName>
        <fullName evidence="2">VanZ-like domain-containing protein</fullName>
    </recommendedName>
</protein>
<evidence type="ECO:0000259" key="2">
    <source>
        <dbReference type="Pfam" id="PF04892"/>
    </source>
</evidence>
<gene>
    <name evidence="3" type="ORF">GCM10007140_07600</name>
</gene>
<evidence type="ECO:0000313" key="3">
    <source>
        <dbReference type="EMBL" id="GGE59749.1"/>
    </source>
</evidence>